<accession>A0A9P4TTA1</accession>
<dbReference type="Gene3D" id="3.40.390.10">
    <property type="entry name" value="Collagenase (Catalytic Domain)"/>
    <property type="match status" value="1"/>
</dbReference>
<dbReference type="Proteomes" id="UP000800235">
    <property type="component" value="Unassembled WGS sequence"/>
</dbReference>
<protein>
    <submittedName>
        <fullName evidence="9">Uncharacterized protein</fullName>
    </submittedName>
</protein>
<dbReference type="OrthoDB" id="2119228at2759"/>
<keyword evidence="10" id="KW-1185">Reference proteome</keyword>
<keyword evidence="5" id="KW-0378">Hydrolase</keyword>
<dbReference type="GO" id="GO:0008237">
    <property type="term" value="F:metallopeptidase activity"/>
    <property type="evidence" value="ECO:0007669"/>
    <property type="project" value="UniProtKB-KW"/>
</dbReference>
<dbReference type="GO" id="GO:0046872">
    <property type="term" value="F:metal ion binding"/>
    <property type="evidence" value="ECO:0007669"/>
    <property type="project" value="UniProtKB-KW"/>
</dbReference>
<comment type="cofactor">
    <cofactor evidence="1">
        <name>Zn(2+)</name>
        <dbReference type="ChEBI" id="CHEBI:29105"/>
    </cofactor>
</comment>
<gene>
    <name evidence="9" type="ORF">EJ08DRAFT_738444</name>
</gene>
<evidence type="ECO:0000256" key="7">
    <source>
        <dbReference type="ARBA" id="ARBA00023049"/>
    </source>
</evidence>
<keyword evidence="4" id="KW-0479">Metal-binding</keyword>
<reference evidence="9" key="1">
    <citation type="journal article" date="2020" name="Stud. Mycol.">
        <title>101 Dothideomycetes genomes: a test case for predicting lifestyles and emergence of pathogens.</title>
        <authorList>
            <person name="Haridas S."/>
            <person name="Albert R."/>
            <person name="Binder M."/>
            <person name="Bloem J."/>
            <person name="Labutti K."/>
            <person name="Salamov A."/>
            <person name="Andreopoulos B."/>
            <person name="Baker S."/>
            <person name="Barry K."/>
            <person name="Bills G."/>
            <person name="Bluhm B."/>
            <person name="Cannon C."/>
            <person name="Castanera R."/>
            <person name="Culley D."/>
            <person name="Daum C."/>
            <person name="Ezra D."/>
            <person name="Gonzalez J."/>
            <person name="Henrissat B."/>
            <person name="Kuo A."/>
            <person name="Liang C."/>
            <person name="Lipzen A."/>
            <person name="Lutzoni F."/>
            <person name="Magnuson J."/>
            <person name="Mondo S."/>
            <person name="Nolan M."/>
            <person name="Ohm R."/>
            <person name="Pangilinan J."/>
            <person name="Park H.-J."/>
            <person name="Ramirez L."/>
            <person name="Alfaro M."/>
            <person name="Sun H."/>
            <person name="Tritt A."/>
            <person name="Yoshinaga Y."/>
            <person name="Zwiers L.-H."/>
            <person name="Turgeon B."/>
            <person name="Goodwin S."/>
            <person name="Spatafora J."/>
            <person name="Crous P."/>
            <person name="Grigoriev I."/>
        </authorList>
    </citation>
    <scope>NUCLEOTIDE SEQUENCE</scope>
    <source>
        <strain evidence="9">CBS 130266</strain>
    </source>
</reference>
<dbReference type="PANTHER" id="PTHR37016">
    <property type="match status" value="1"/>
</dbReference>
<evidence type="ECO:0000256" key="6">
    <source>
        <dbReference type="ARBA" id="ARBA00022833"/>
    </source>
</evidence>
<comment type="caution">
    <text evidence="9">The sequence shown here is derived from an EMBL/GenBank/DDBJ whole genome shotgun (WGS) entry which is preliminary data.</text>
</comment>
<sequence length="478" mass="51965">MIVNTPISVRALLSIFCTAIANPIEVNQRQTPSSTTISAARTLLVRAAASSYPYGDALPNEFQWRNWDPNDKSQKEDAQKIHNAFKDWQDLAKAGSSIASDTQGATFKRWMGKPLKPKEVAAVFANMWDSSAGTPTAKVAKMICDRDDFKKRCGASTNAYTEENGEFHICQFGLDKPTNSEIKCGDLDESCSAKMRSLSMTLLHEMTKGSEGIGDDAGGAYDCFKLKEDEKDLNAQNYAWFAGEAFLTNACSKTFEDPKVGVKTIGEDEAPPNSNGFHSPQCGNGSTIFHQEEADAAIVQFCNNQVQQNTVIVPLISLGSGKTADGRSKSIQKLQSFPVNKGASNLWMDISFATSMCNGNFQFDPMDCQTQLRTILNGCDTAGLFPKHGGWIQDSCAVYRMLAAPTADPNPLFLQANVPEMMGRLLCRETDTSGLGANSDLAGTCTCWYTGMPTVTEVFVQPFGGCGGIKVKQDPKRN</sequence>
<evidence type="ECO:0000256" key="8">
    <source>
        <dbReference type="SAM" id="SignalP"/>
    </source>
</evidence>
<evidence type="ECO:0000256" key="2">
    <source>
        <dbReference type="ARBA" id="ARBA00010279"/>
    </source>
</evidence>
<feature type="chain" id="PRO_5040452410" evidence="8">
    <location>
        <begin position="22"/>
        <end position="478"/>
    </location>
</feature>
<evidence type="ECO:0000256" key="1">
    <source>
        <dbReference type="ARBA" id="ARBA00001947"/>
    </source>
</evidence>
<dbReference type="PANTHER" id="PTHR37016:SF3">
    <property type="entry name" value="NEUTRAL PROTEASE 2-RELATED"/>
    <property type="match status" value="1"/>
</dbReference>
<evidence type="ECO:0000256" key="4">
    <source>
        <dbReference type="ARBA" id="ARBA00022723"/>
    </source>
</evidence>
<evidence type="ECO:0000256" key="5">
    <source>
        <dbReference type="ARBA" id="ARBA00022801"/>
    </source>
</evidence>
<keyword evidence="6" id="KW-0862">Zinc</keyword>
<keyword evidence="8" id="KW-0732">Signal</keyword>
<dbReference type="InterPro" id="IPR050414">
    <property type="entry name" value="Fungal_M35_metalloproteases"/>
</dbReference>
<evidence type="ECO:0000313" key="10">
    <source>
        <dbReference type="Proteomes" id="UP000800235"/>
    </source>
</evidence>
<keyword evidence="7" id="KW-0482">Metalloprotease</keyword>
<organism evidence="9 10">
    <name type="scientific">Tothia fuscella</name>
    <dbReference type="NCBI Taxonomy" id="1048955"/>
    <lineage>
        <taxon>Eukaryota</taxon>
        <taxon>Fungi</taxon>
        <taxon>Dikarya</taxon>
        <taxon>Ascomycota</taxon>
        <taxon>Pezizomycotina</taxon>
        <taxon>Dothideomycetes</taxon>
        <taxon>Pleosporomycetidae</taxon>
        <taxon>Venturiales</taxon>
        <taxon>Cylindrosympodiaceae</taxon>
        <taxon>Tothia</taxon>
    </lineage>
</organism>
<proteinExistence type="inferred from homology"/>
<dbReference type="GO" id="GO:0006508">
    <property type="term" value="P:proteolysis"/>
    <property type="evidence" value="ECO:0007669"/>
    <property type="project" value="UniProtKB-KW"/>
</dbReference>
<feature type="signal peptide" evidence="8">
    <location>
        <begin position="1"/>
        <end position="21"/>
    </location>
</feature>
<dbReference type="EMBL" id="MU007105">
    <property type="protein sequence ID" value="KAF2420944.1"/>
    <property type="molecule type" value="Genomic_DNA"/>
</dbReference>
<dbReference type="AlphaFoldDB" id="A0A9P4TTA1"/>
<keyword evidence="3" id="KW-0645">Protease</keyword>
<dbReference type="InterPro" id="IPR024079">
    <property type="entry name" value="MetalloPept_cat_dom_sf"/>
</dbReference>
<name>A0A9P4TTA1_9PEZI</name>
<evidence type="ECO:0000256" key="3">
    <source>
        <dbReference type="ARBA" id="ARBA00022670"/>
    </source>
</evidence>
<comment type="similarity">
    <text evidence="2">Belongs to the peptidase M35 family.</text>
</comment>
<dbReference type="SUPFAM" id="SSF55486">
    <property type="entry name" value="Metalloproteases ('zincins'), catalytic domain"/>
    <property type="match status" value="1"/>
</dbReference>
<evidence type="ECO:0000313" key="9">
    <source>
        <dbReference type="EMBL" id="KAF2420944.1"/>
    </source>
</evidence>